<feature type="transmembrane region" description="Helical" evidence="1">
    <location>
        <begin position="83"/>
        <end position="102"/>
    </location>
</feature>
<keyword evidence="3" id="KW-1185">Reference proteome</keyword>
<feature type="transmembrane region" description="Helical" evidence="1">
    <location>
        <begin position="287"/>
        <end position="308"/>
    </location>
</feature>
<evidence type="ECO:0008006" key="4">
    <source>
        <dbReference type="Google" id="ProtNLM"/>
    </source>
</evidence>
<feature type="transmembrane region" description="Helical" evidence="1">
    <location>
        <begin position="367"/>
        <end position="387"/>
    </location>
</feature>
<feature type="transmembrane region" description="Helical" evidence="1">
    <location>
        <begin position="114"/>
        <end position="136"/>
    </location>
</feature>
<organism evidence="2 3">
    <name type="scientific">Bryocella elongata</name>
    <dbReference type="NCBI Taxonomy" id="863522"/>
    <lineage>
        <taxon>Bacteria</taxon>
        <taxon>Pseudomonadati</taxon>
        <taxon>Acidobacteriota</taxon>
        <taxon>Terriglobia</taxon>
        <taxon>Terriglobales</taxon>
        <taxon>Acidobacteriaceae</taxon>
        <taxon>Bryocella</taxon>
    </lineage>
</organism>
<name>A0A1H5SU93_9BACT</name>
<feature type="transmembrane region" description="Helical" evidence="1">
    <location>
        <begin position="148"/>
        <end position="167"/>
    </location>
</feature>
<feature type="transmembrane region" description="Helical" evidence="1">
    <location>
        <begin position="343"/>
        <end position="361"/>
    </location>
</feature>
<keyword evidence="1" id="KW-0812">Transmembrane</keyword>
<gene>
    <name evidence="2" type="ORF">SAMN05421819_0356</name>
</gene>
<feature type="transmembrane region" description="Helical" evidence="1">
    <location>
        <begin position="320"/>
        <end position="336"/>
    </location>
</feature>
<protein>
    <recommendedName>
        <fullName evidence="4">Dolichyl-phosphate-mannose-protein mannosyltransferase</fullName>
    </recommendedName>
</protein>
<feature type="transmembrane region" description="Helical" evidence="1">
    <location>
        <begin position="51"/>
        <end position="71"/>
    </location>
</feature>
<feature type="transmembrane region" description="Helical" evidence="1">
    <location>
        <begin position="20"/>
        <end position="44"/>
    </location>
</feature>
<sequence length="394" mass="43789">MARQLTSGQSFVPYWPPGLPLYLVPFVASPVLIRVSMLAFWILASWGLWRLLRAMDLTALAWVVLLVFGLLPDSILLSVDPLTQLPVAALLLVACSAAVTIVRRRAPCPSLEFLLLGASLGWAALVRPSALILVFVLPVICAVWSRRWLAATASIALALAMVCAWMLHVRSTTGHTLINTANGKNLYLGNNPWTPDYKTWYFGSHAKDGEELDQFPEYAEQVRAVGRETPEKASAEYQHLAAVEIMAHPGTFVLRTLNRIRCFWGFDTFAGAQARGHRWMHLPLSPLTLAAEAMFYLALILPAVYWLARAGSGFWRRPEAILLTATILLYAVPYWLSMSHPTYHYPVLTLVAVLGAMAFAHRERATGSWRGLVAVACLLLVQLEWVWQMSRGVS</sequence>
<keyword evidence="1" id="KW-0472">Membrane</keyword>
<dbReference type="EMBL" id="FNVA01000001">
    <property type="protein sequence ID" value="SEF54060.1"/>
    <property type="molecule type" value="Genomic_DNA"/>
</dbReference>
<accession>A0A1H5SU93</accession>
<reference evidence="2 3" key="1">
    <citation type="submission" date="2016-10" db="EMBL/GenBank/DDBJ databases">
        <authorList>
            <person name="de Groot N.N."/>
        </authorList>
    </citation>
    <scope>NUCLEOTIDE SEQUENCE [LARGE SCALE GENOMIC DNA]</scope>
    <source>
        <strain evidence="2 3">DSM 22489</strain>
    </source>
</reference>
<evidence type="ECO:0000313" key="2">
    <source>
        <dbReference type="EMBL" id="SEF54060.1"/>
    </source>
</evidence>
<keyword evidence="1" id="KW-1133">Transmembrane helix</keyword>
<dbReference type="AlphaFoldDB" id="A0A1H5SU93"/>
<proteinExistence type="predicted"/>
<evidence type="ECO:0000256" key="1">
    <source>
        <dbReference type="SAM" id="Phobius"/>
    </source>
</evidence>
<dbReference type="Proteomes" id="UP000236728">
    <property type="component" value="Unassembled WGS sequence"/>
</dbReference>
<evidence type="ECO:0000313" key="3">
    <source>
        <dbReference type="Proteomes" id="UP000236728"/>
    </source>
</evidence>